<feature type="transmembrane region" description="Helical" evidence="2">
    <location>
        <begin position="373"/>
        <end position="392"/>
    </location>
</feature>
<keyword evidence="5" id="KW-1185">Reference proteome</keyword>
<dbReference type="SMART" id="SM00220">
    <property type="entry name" value="S_TKc"/>
    <property type="match status" value="1"/>
</dbReference>
<sequence length="752" mass="79165">MYPEATLSGTDLTVTVDEQVGSGTHWRTFRARTESGDPVAVRTLQGTIPPDAYDRFESLAAQWHTVSSEDTVRTLLDWGIDPNPWVAVDYAPGELESYVAGTPIEAAADCDLATRAELLRDVCDAIRSYGRYGSTRTHLAIGPESVSFRDGPDGPTAVVGDWGISRLVDDPPVTPYTAPEQVAVAERDDAGHAGQATDVYRIGALGVRLFSGSPPFPNDGSSLADRIRRGIDEEVGFTDVAEEFIPALRRATARDPVDRHEGVYQLGRDVSAAAPRVSPGERSVGALSSPGTEPRVEGPDPGVDADADAIDSDGPAGDDSDGDAVDAEPETGDESAVEPDDEAIGDRNADVDAEATNPTAAGQESNGAEVAKAVVVVGLGLIALIVLVASIWSAMASGPIGGGGGDTVQGTVYADAEGIEPVAGAEVTLEGLSGPSFVVTTDANGAFTIGDVSDDEYVLTVDGFDHVEYDERDLEVPSDDTGDLEIRPDRALISGEVVDAETGEPISTEGDGEVDANVELVDTSREDENVDAATGGSYEFAVEEFDGEYAINADADGYESGTLDIERFGEQDDLELEQVTMSLSGQVTDSREGEGGIEAATVTVTTDAGQEFTATTDGDGAYETDEDIPIGDHDIEVDADGFDSEGDTVEFEEENVEANFELDAEASVEGTLRQEGDDESVINFARVTIYENGYSVGQLRSDSSGRYGFDGLSPGEYTVLVDDRTGFADEELVIVLEAGETLERDIELALAE</sequence>
<dbReference type="InterPro" id="IPR000719">
    <property type="entry name" value="Prot_kinase_dom"/>
</dbReference>
<dbReference type="OrthoDB" id="330646at2157"/>
<dbReference type="Pfam" id="PF13620">
    <property type="entry name" value="CarboxypepD_reg"/>
    <property type="match status" value="3"/>
</dbReference>
<dbReference type="InterPro" id="IPR011009">
    <property type="entry name" value="Kinase-like_dom_sf"/>
</dbReference>
<dbReference type="SUPFAM" id="SSF56112">
    <property type="entry name" value="Protein kinase-like (PK-like)"/>
    <property type="match status" value="1"/>
</dbReference>
<comment type="caution">
    <text evidence="4">The sequence shown here is derived from an EMBL/GenBank/DDBJ whole genome shotgun (WGS) entry which is preliminary data.</text>
</comment>
<dbReference type="SUPFAM" id="SSF49478">
    <property type="entry name" value="Cna protein B-type domain"/>
    <property type="match status" value="1"/>
</dbReference>
<evidence type="ECO:0000259" key="3">
    <source>
        <dbReference type="PROSITE" id="PS50011"/>
    </source>
</evidence>
<dbReference type="Gene3D" id="1.10.510.10">
    <property type="entry name" value="Transferase(Phosphotransferase) domain 1"/>
    <property type="match status" value="1"/>
</dbReference>
<dbReference type="Gene3D" id="2.60.40.10">
    <property type="entry name" value="Immunoglobulins"/>
    <property type="match status" value="1"/>
</dbReference>
<dbReference type="Gene3D" id="2.60.40.1120">
    <property type="entry name" value="Carboxypeptidase-like, regulatory domain"/>
    <property type="match status" value="3"/>
</dbReference>
<feature type="domain" description="Protein kinase" evidence="3">
    <location>
        <begin position="14"/>
        <end position="277"/>
    </location>
</feature>
<reference evidence="4" key="1">
    <citation type="submission" date="2021-03" db="EMBL/GenBank/DDBJ databases">
        <title>Genomic Encyclopedia of Type Strains, Phase IV (KMG-IV): sequencing the most valuable type-strain genomes for metagenomic binning, comparative biology and taxonomic classification.</title>
        <authorList>
            <person name="Goeker M."/>
        </authorList>
    </citation>
    <scope>NUCLEOTIDE SEQUENCE</scope>
    <source>
        <strain evidence="4">DSM 23564</strain>
    </source>
</reference>
<dbReference type="InterPro" id="IPR008969">
    <property type="entry name" value="CarboxyPept-like_regulatory"/>
</dbReference>
<evidence type="ECO:0000313" key="5">
    <source>
        <dbReference type="Proteomes" id="UP000823588"/>
    </source>
</evidence>
<feature type="region of interest" description="Disordered" evidence="1">
    <location>
        <begin position="264"/>
        <end position="344"/>
    </location>
</feature>
<dbReference type="EMBL" id="JAGGKQ010000031">
    <property type="protein sequence ID" value="MBP1923812.1"/>
    <property type="molecule type" value="Genomic_DNA"/>
</dbReference>
<organism evidence="4 5">
    <name type="scientific">Halorubrum alkaliphilum</name>
    <dbReference type="NCBI Taxonomy" id="261290"/>
    <lineage>
        <taxon>Archaea</taxon>
        <taxon>Methanobacteriati</taxon>
        <taxon>Methanobacteriota</taxon>
        <taxon>Stenosarchaea group</taxon>
        <taxon>Halobacteria</taxon>
        <taxon>Halobacteriales</taxon>
        <taxon>Haloferacaceae</taxon>
        <taxon>Halorubrum</taxon>
    </lineage>
</organism>
<dbReference type="PROSITE" id="PS50011">
    <property type="entry name" value="PROTEIN_KINASE_DOM"/>
    <property type="match status" value="1"/>
</dbReference>
<dbReference type="InterPro" id="IPR013783">
    <property type="entry name" value="Ig-like_fold"/>
</dbReference>
<accession>A0A8T4GLD8</accession>
<gene>
    <name evidence="4" type="ORF">J2751_002857</name>
</gene>
<dbReference type="SUPFAM" id="SSF49464">
    <property type="entry name" value="Carboxypeptidase regulatory domain-like"/>
    <property type="match status" value="2"/>
</dbReference>
<protein>
    <recommendedName>
        <fullName evidence="3">Protein kinase domain-containing protein</fullName>
    </recommendedName>
</protein>
<keyword evidence="2" id="KW-0472">Membrane</keyword>
<evidence type="ECO:0000256" key="1">
    <source>
        <dbReference type="SAM" id="MobiDB-lite"/>
    </source>
</evidence>
<feature type="compositionally biased region" description="Acidic residues" evidence="1">
    <location>
        <begin position="303"/>
        <end position="343"/>
    </location>
</feature>
<keyword evidence="2" id="KW-1133">Transmembrane helix</keyword>
<dbReference type="RefSeq" id="WP_209486888.1">
    <property type="nucleotide sequence ID" value="NZ_JAGGKQ010000031.1"/>
</dbReference>
<evidence type="ECO:0000256" key="2">
    <source>
        <dbReference type="SAM" id="Phobius"/>
    </source>
</evidence>
<keyword evidence="2" id="KW-0812">Transmembrane</keyword>
<evidence type="ECO:0000313" key="4">
    <source>
        <dbReference type="EMBL" id="MBP1923812.1"/>
    </source>
</evidence>
<name>A0A8T4GLD8_9EURY</name>
<dbReference type="GO" id="GO:0005524">
    <property type="term" value="F:ATP binding"/>
    <property type="evidence" value="ECO:0007669"/>
    <property type="project" value="InterPro"/>
</dbReference>
<dbReference type="Proteomes" id="UP000823588">
    <property type="component" value="Unassembled WGS sequence"/>
</dbReference>
<dbReference type="GO" id="GO:0004672">
    <property type="term" value="F:protein kinase activity"/>
    <property type="evidence" value="ECO:0007669"/>
    <property type="project" value="InterPro"/>
</dbReference>
<proteinExistence type="predicted"/>
<dbReference type="AlphaFoldDB" id="A0A8T4GLD8"/>